<feature type="compositionally biased region" description="Polar residues" evidence="1">
    <location>
        <begin position="92"/>
        <end position="101"/>
    </location>
</feature>
<comment type="caution">
    <text evidence="2">The sequence shown here is derived from an EMBL/GenBank/DDBJ whole genome shotgun (WGS) entry which is preliminary data.</text>
</comment>
<gene>
    <name evidence="2" type="ORF">GP486_007626</name>
</gene>
<keyword evidence="3" id="KW-1185">Reference proteome</keyword>
<organism evidence="2 3">
    <name type="scientific">Trichoglossum hirsutum</name>
    <dbReference type="NCBI Taxonomy" id="265104"/>
    <lineage>
        <taxon>Eukaryota</taxon>
        <taxon>Fungi</taxon>
        <taxon>Dikarya</taxon>
        <taxon>Ascomycota</taxon>
        <taxon>Pezizomycotina</taxon>
        <taxon>Geoglossomycetes</taxon>
        <taxon>Geoglossales</taxon>
        <taxon>Geoglossaceae</taxon>
        <taxon>Trichoglossum</taxon>
    </lineage>
</organism>
<evidence type="ECO:0000313" key="2">
    <source>
        <dbReference type="EMBL" id="KAH0551015.1"/>
    </source>
</evidence>
<dbReference type="Proteomes" id="UP000750711">
    <property type="component" value="Unassembled WGS sequence"/>
</dbReference>
<sequence length="279" mass="31910">MAKTFLTKKHMRKPGTGSLDLIPNAEEPPSGVRRSLRLQKKPPASHAAKSRPVRSSANKETCTKPERLQCKRTKEPKGKCPPRRKRRRCTHSHSLNLSEKPQINGKAGVGANEQKSVHPLERPREPLLSESDLRSLYREVMTRKQAQVEEGTIRTQRSRVSNGDYRYEHLQSFNIFIRTKPSDEIAAEVRKILSTEVDNKRSAELRDIANRYSDNCRKKTESHFGEDNYVELLSQVIEELGFKSVIRCNKTNWNKELKPADQLPLDCSSGDEANVQQQE</sequence>
<name>A0A9P8L6R2_9PEZI</name>
<accession>A0A9P8L6R2</accession>
<dbReference type="EMBL" id="JAGHQM010002267">
    <property type="protein sequence ID" value="KAH0551015.1"/>
    <property type="molecule type" value="Genomic_DNA"/>
</dbReference>
<dbReference type="AlphaFoldDB" id="A0A9P8L6R2"/>
<reference evidence="2" key="1">
    <citation type="submission" date="2021-03" db="EMBL/GenBank/DDBJ databases">
        <title>Comparative genomics and phylogenomic investigation of the class Geoglossomycetes provide insights into ecological specialization and systematics.</title>
        <authorList>
            <person name="Melie T."/>
            <person name="Pirro S."/>
            <person name="Miller A.N."/>
            <person name="Quandt A."/>
        </authorList>
    </citation>
    <scope>NUCLEOTIDE SEQUENCE</scope>
    <source>
        <strain evidence="2">CAQ_001_2017</strain>
    </source>
</reference>
<feature type="non-terminal residue" evidence="2">
    <location>
        <position position="279"/>
    </location>
</feature>
<feature type="region of interest" description="Disordered" evidence="1">
    <location>
        <begin position="1"/>
        <end position="122"/>
    </location>
</feature>
<protein>
    <submittedName>
        <fullName evidence="2">Uncharacterized protein</fullName>
    </submittedName>
</protein>
<evidence type="ECO:0000256" key="1">
    <source>
        <dbReference type="SAM" id="MobiDB-lite"/>
    </source>
</evidence>
<feature type="compositionally biased region" description="Basic residues" evidence="1">
    <location>
        <begin position="80"/>
        <end position="91"/>
    </location>
</feature>
<evidence type="ECO:0000313" key="3">
    <source>
        <dbReference type="Proteomes" id="UP000750711"/>
    </source>
</evidence>
<feature type="compositionally biased region" description="Basic residues" evidence="1">
    <location>
        <begin position="1"/>
        <end position="13"/>
    </location>
</feature>
<proteinExistence type="predicted"/>
<feature type="compositionally biased region" description="Basic and acidic residues" evidence="1">
    <location>
        <begin position="61"/>
        <end position="78"/>
    </location>
</feature>